<sequence>MSVQLSSGALEAINDGAQIDKPVFQLLALKKLNPTAATNNSVDRYRILLSDGVHNNTAMLAVQLNQMVTDGQLEPNTVICLDRYVCNKLPGNRRVVIILELTVAAPAGQVGGKIGNPVALPLGGATGANGQQAPAPQRPLQQQQAMRAGASPMSVAKANSFPGAGSNFSRQPQGSFGGPGPSSGMMSPPKQAQPISSLTPYQNRWTIKARVSSKSAVRTWSNSRGEGKLFSMDLCDQSGEIRATAFKDQCDKFFDLIEVGKVYFFSRGTLKTANRQYTSITNDYEMTFNNDTTVVPCEEEDDSIPTMQFDFRSINQLEEMNKDAILDTTGEEAAVTSSTIAAKPTATVTPVPVLVPTTSSQAQGPQIQPPVQGRPVVFIRPTSDGAGPNQQMLPGYPVFTSQRFPAPGMTQQTFAFPGATPMIRVVQHHSSMPDARGPPRPATPTTTSTVTVTTSGTTATSTLAGPAQGFQIHFHHRPGYPPQPVIRLIQDTPPPRPGVHRCMHVHHGQPVFRTPTPATAPQTTTAPPTRTHISAPPPSNPSAPPTAAATAAAAARQPSHGTHSAKSAQSPPLSERKPEAEIHRPELAELAQRIHNLSADVKTIKPGSRGVPLDPREKQRREAAEASNARRKEIKAKVKTLRAENVSAASEIIQDSDSMNLPAPDDEALGISSTSSNESTRRRKRRKRVKQQSPALGEAEQSIVTEGPAQTSDARKEKSTLVDSAKSGGQTESASDSKPDAEDEPAHDSDDSTSSESDHEEATNTEQKQKDPNLTRTSTETTHPVPVGPSLPEGFHDSDNEPETAGDTPLNSHPNNENQDNAFPQSTKDQKDSQVSQESPTEAIADHASANHSTRQPSADMTGMEKTGEPGANLENQLAPSSELEQQTRSKEVTETRSCYDGNNHSGTESQHGAAAIVLDQKATCIDTADVGVQPKLSESSKEIKQERSGHLSGSKTASPEVMSSQSTQSNASMESSNKITIYTEAEMGSGSSDASQNNLEVKPKSSRSTVFKTSTTRGVDGVPIPSSLPDTDVARTHRPQQHLQTLSTSLTSSSEQHILRGESEELQRDQIDVEHKQLALERKCLNCERRNLLLKEERLQIEQDRLQAERDRLQALQEQVQLQRDQLELDRTRYELEREHLEVNRERLQVERNHLQQEEQRGEDSKMILQSLQEISQTLQMSVNLSLQGYGFPMSYEVNDRGATAVTEEYLQPQSFLQVESQEMWPAEETDIPGGGAVGGGTFYSEGEISGDEWTVVGRARGSSSHRESSRSAGQDQWVADSTVTSQSSVDTLAQGSRPPELAAPSPDVTHGSTQQVQNLTKTGSSKEASGMQKGEKSSFGQKSSGDRSLSPVHGLSSMQERQRTRNNPNRRNHRQGRPSDNRRWHDRRNWKPNDSRNEPKK</sequence>
<dbReference type="Proteomes" id="UP000694845">
    <property type="component" value="Unplaced"/>
</dbReference>
<dbReference type="PANTHER" id="PTHR47165">
    <property type="entry name" value="OS03G0429900 PROTEIN"/>
    <property type="match status" value="1"/>
</dbReference>
<feature type="compositionally biased region" description="Low complexity" evidence="8">
    <location>
        <begin position="513"/>
        <end position="531"/>
    </location>
</feature>
<accession>A0A8B7ZP02</accession>
<dbReference type="InterPro" id="IPR012340">
    <property type="entry name" value="NA-bd_OB-fold"/>
</dbReference>
<feature type="compositionally biased region" description="Polar residues" evidence="8">
    <location>
        <begin position="874"/>
        <end position="885"/>
    </location>
</feature>
<feature type="compositionally biased region" description="Basic and acidic residues" evidence="8">
    <location>
        <begin position="614"/>
        <end position="631"/>
    </location>
</feature>
<feature type="domain" description="OB" evidence="9">
    <location>
        <begin position="205"/>
        <end position="283"/>
    </location>
</feature>
<organism evidence="11 12">
    <name type="scientific">Acanthaster planci</name>
    <name type="common">Crown-of-thorns starfish</name>
    <dbReference type="NCBI Taxonomy" id="133434"/>
    <lineage>
        <taxon>Eukaryota</taxon>
        <taxon>Metazoa</taxon>
        <taxon>Echinodermata</taxon>
        <taxon>Eleutherozoa</taxon>
        <taxon>Asterozoa</taxon>
        <taxon>Asteroidea</taxon>
        <taxon>Valvatacea</taxon>
        <taxon>Valvatida</taxon>
        <taxon>Acanthasteridae</taxon>
        <taxon>Acanthaster</taxon>
    </lineage>
</organism>
<evidence type="ECO:0000259" key="9">
    <source>
        <dbReference type="Pfam" id="PF01336"/>
    </source>
</evidence>
<feature type="region of interest" description="Disordered" evidence="8">
    <location>
        <begin position="932"/>
        <end position="1051"/>
    </location>
</feature>
<dbReference type="GO" id="GO:0006260">
    <property type="term" value="P:DNA replication"/>
    <property type="evidence" value="ECO:0007669"/>
    <property type="project" value="InterPro"/>
</dbReference>
<feature type="compositionally biased region" description="Basic and acidic residues" evidence="8">
    <location>
        <begin position="886"/>
        <end position="895"/>
    </location>
</feature>
<evidence type="ECO:0000313" key="12">
    <source>
        <dbReference type="RefSeq" id="XP_022105116.1"/>
    </source>
</evidence>
<evidence type="ECO:0000256" key="6">
    <source>
        <dbReference type="ARBA" id="ARBA00023125"/>
    </source>
</evidence>
<feature type="region of interest" description="Disordered" evidence="8">
    <location>
        <begin position="125"/>
        <end position="199"/>
    </location>
</feature>
<keyword evidence="11" id="KW-1185">Reference proteome</keyword>
<feature type="compositionally biased region" description="Low complexity" evidence="8">
    <location>
        <begin position="545"/>
        <end position="555"/>
    </location>
</feature>
<feature type="compositionally biased region" description="Basic and acidic residues" evidence="8">
    <location>
        <begin position="1379"/>
        <end position="1403"/>
    </location>
</feature>
<evidence type="ECO:0000256" key="3">
    <source>
        <dbReference type="ARBA" id="ARBA00022723"/>
    </source>
</evidence>
<dbReference type="InterPro" id="IPR007199">
    <property type="entry name" value="Rep_factor-A_N"/>
</dbReference>
<feature type="compositionally biased region" description="Basic residues" evidence="8">
    <location>
        <begin position="681"/>
        <end position="690"/>
    </location>
</feature>
<evidence type="ECO:0000256" key="2">
    <source>
        <dbReference type="ARBA" id="ARBA00019850"/>
    </source>
</evidence>
<feature type="compositionally biased region" description="Polar residues" evidence="8">
    <location>
        <begin position="559"/>
        <end position="572"/>
    </location>
</feature>
<evidence type="ECO:0000313" key="11">
    <source>
        <dbReference type="Proteomes" id="UP000694845"/>
    </source>
</evidence>
<dbReference type="SUPFAM" id="SSF50249">
    <property type="entry name" value="Nucleic acid-binding proteins"/>
    <property type="match status" value="2"/>
</dbReference>
<comment type="similarity">
    <text evidence="1">Belongs to the replication factor A protein 1 family.</text>
</comment>
<evidence type="ECO:0000256" key="5">
    <source>
        <dbReference type="ARBA" id="ARBA00022833"/>
    </source>
</evidence>
<feature type="domain" description="Replication factor-A protein 1 N-terminal" evidence="10">
    <location>
        <begin position="5"/>
        <end position="103"/>
    </location>
</feature>
<keyword evidence="7" id="KW-0175">Coiled coil</keyword>
<dbReference type="Pfam" id="PF04057">
    <property type="entry name" value="Rep-A_N"/>
    <property type="match status" value="1"/>
</dbReference>
<feature type="compositionally biased region" description="Low complexity" evidence="8">
    <location>
        <begin position="443"/>
        <end position="452"/>
    </location>
</feature>
<feature type="region of interest" description="Disordered" evidence="8">
    <location>
        <begin position="1260"/>
        <end position="1403"/>
    </location>
</feature>
<feature type="compositionally biased region" description="Polar residues" evidence="8">
    <location>
        <begin position="850"/>
        <end position="859"/>
    </location>
</feature>
<feature type="compositionally biased region" description="Pro residues" evidence="8">
    <location>
        <begin position="535"/>
        <end position="544"/>
    </location>
</feature>
<dbReference type="FunFam" id="2.40.50.140:FF:000041">
    <property type="entry name" value="Replication protein A subunit"/>
    <property type="match status" value="1"/>
</dbReference>
<dbReference type="GO" id="GO:0003677">
    <property type="term" value="F:DNA binding"/>
    <property type="evidence" value="ECO:0007669"/>
    <property type="project" value="UniProtKB-KW"/>
</dbReference>
<dbReference type="Pfam" id="PF01336">
    <property type="entry name" value="tRNA_anti-codon"/>
    <property type="match status" value="1"/>
</dbReference>
<dbReference type="InterPro" id="IPR004365">
    <property type="entry name" value="NA-bd_OB_tRNA"/>
</dbReference>
<feature type="compositionally biased region" description="Polar residues" evidence="8">
    <location>
        <begin position="1007"/>
        <end position="1018"/>
    </location>
</feature>
<feature type="compositionally biased region" description="Basic and acidic residues" evidence="8">
    <location>
        <begin position="939"/>
        <end position="950"/>
    </location>
</feature>
<name>A0A8B7ZP02_ACAPL</name>
<keyword evidence="6" id="KW-0238">DNA-binding</keyword>
<feature type="region of interest" description="Disordered" evidence="8">
    <location>
        <begin position="509"/>
        <end position="579"/>
    </location>
</feature>
<dbReference type="KEGG" id="aplc:110987029"/>
<dbReference type="GeneID" id="110987029"/>
<feature type="compositionally biased region" description="Polar residues" evidence="8">
    <location>
        <begin position="702"/>
        <end position="712"/>
    </location>
</feature>
<feature type="compositionally biased region" description="Basic and acidic residues" evidence="8">
    <location>
        <begin position="735"/>
        <end position="773"/>
    </location>
</feature>
<evidence type="ECO:0000256" key="1">
    <source>
        <dbReference type="ARBA" id="ARBA00005690"/>
    </source>
</evidence>
<feature type="coiled-coil region" evidence="7">
    <location>
        <begin position="1090"/>
        <end position="1166"/>
    </location>
</feature>
<feature type="compositionally biased region" description="Polar residues" evidence="8">
    <location>
        <begin position="952"/>
        <end position="981"/>
    </location>
</feature>
<reference evidence="12" key="1">
    <citation type="submission" date="2025-08" db="UniProtKB">
        <authorList>
            <consortium name="RefSeq"/>
        </authorList>
    </citation>
    <scope>IDENTIFICATION</scope>
</reference>
<feature type="compositionally biased region" description="Polar residues" evidence="8">
    <location>
        <begin position="1312"/>
        <end position="1329"/>
    </location>
</feature>
<feature type="compositionally biased region" description="Low complexity" evidence="8">
    <location>
        <begin position="1042"/>
        <end position="1051"/>
    </location>
</feature>
<evidence type="ECO:0000256" key="4">
    <source>
        <dbReference type="ARBA" id="ARBA00022771"/>
    </source>
</evidence>
<feature type="compositionally biased region" description="Low complexity" evidence="8">
    <location>
        <begin position="131"/>
        <end position="145"/>
    </location>
</feature>
<dbReference type="GO" id="GO:0005634">
    <property type="term" value="C:nucleus"/>
    <property type="evidence" value="ECO:0007669"/>
    <property type="project" value="InterPro"/>
</dbReference>
<keyword evidence="5" id="KW-0862">Zinc</keyword>
<gene>
    <name evidence="12" type="primary">LOC110987029</name>
</gene>
<dbReference type="OrthoDB" id="1751331at2759"/>
<evidence type="ECO:0000256" key="8">
    <source>
        <dbReference type="SAM" id="MobiDB-lite"/>
    </source>
</evidence>
<proteinExistence type="inferred from homology"/>
<feature type="compositionally biased region" description="Polar residues" evidence="8">
    <location>
        <begin position="990"/>
        <end position="1000"/>
    </location>
</feature>
<dbReference type="RefSeq" id="XP_022105116.1">
    <property type="nucleotide sequence ID" value="XM_022249424.1"/>
</dbReference>
<evidence type="ECO:0000256" key="7">
    <source>
        <dbReference type="SAM" id="Coils"/>
    </source>
</evidence>
<feature type="compositionally biased region" description="Polar residues" evidence="8">
    <location>
        <begin position="901"/>
        <end position="911"/>
    </location>
</feature>
<feature type="compositionally biased region" description="Low complexity" evidence="8">
    <location>
        <begin position="1282"/>
        <end position="1293"/>
    </location>
</feature>
<feature type="compositionally biased region" description="Polar residues" evidence="8">
    <location>
        <begin position="1340"/>
        <end position="1349"/>
    </location>
</feature>
<keyword evidence="4" id="KW-0863">Zinc-finger</keyword>
<feature type="region of interest" description="Disordered" evidence="8">
    <location>
        <begin position="598"/>
        <end position="915"/>
    </location>
</feature>
<dbReference type="PANTHER" id="PTHR47165:SF4">
    <property type="entry name" value="OS03G0429900 PROTEIN"/>
    <property type="match status" value="1"/>
</dbReference>
<evidence type="ECO:0000259" key="10">
    <source>
        <dbReference type="Pfam" id="PF04057"/>
    </source>
</evidence>
<protein>
    <recommendedName>
        <fullName evidence="2">Replication protein A 70 kDa DNA-binding subunit</fullName>
    </recommendedName>
</protein>
<dbReference type="FunFam" id="2.40.50.140:FF:000117">
    <property type="entry name" value="Replication protein A subunit"/>
    <property type="match status" value="1"/>
</dbReference>
<dbReference type="Gene3D" id="2.40.50.140">
    <property type="entry name" value="Nucleic acid-binding proteins"/>
    <property type="match status" value="2"/>
</dbReference>
<dbReference type="CDD" id="cd04474">
    <property type="entry name" value="RPA1_DBD_A"/>
    <property type="match status" value="1"/>
</dbReference>
<dbReference type="GO" id="GO:0008270">
    <property type="term" value="F:zinc ion binding"/>
    <property type="evidence" value="ECO:0007669"/>
    <property type="project" value="UniProtKB-KW"/>
</dbReference>
<feature type="compositionally biased region" description="Polar residues" evidence="8">
    <location>
        <begin position="809"/>
        <end position="840"/>
    </location>
</feature>
<keyword evidence="3" id="KW-0479">Metal-binding</keyword>
<dbReference type="CDD" id="cd04477">
    <property type="entry name" value="RPA1N"/>
    <property type="match status" value="1"/>
</dbReference>
<feature type="region of interest" description="Disordered" evidence="8">
    <location>
        <begin position="430"/>
        <end position="452"/>
    </location>
</feature>